<accession>A0A9P4GS36</accession>
<name>A0A9P4GS36_9PLEO</name>
<dbReference type="Proteomes" id="UP000800039">
    <property type="component" value="Unassembled WGS sequence"/>
</dbReference>
<dbReference type="RefSeq" id="XP_040794266.1">
    <property type="nucleotide sequence ID" value="XM_040938220.1"/>
</dbReference>
<dbReference type="EMBL" id="ML976614">
    <property type="protein sequence ID" value="KAF1851703.1"/>
    <property type="molecule type" value="Genomic_DNA"/>
</dbReference>
<reference evidence="1" key="1">
    <citation type="submission" date="2020-01" db="EMBL/GenBank/DDBJ databases">
        <authorList>
            <consortium name="DOE Joint Genome Institute"/>
            <person name="Haridas S."/>
            <person name="Albert R."/>
            <person name="Binder M."/>
            <person name="Bloem J."/>
            <person name="Labutti K."/>
            <person name="Salamov A."/>
            <person name="Andreopoulos B."/>
            <person name="Baker S.E."/>
            <person name="Barry K."/>
            <person name="Bills G."/>
            <person name="Bluhm B.H."/>
            <person name="Cannon C."/>
            <person name="Castanera R."/>
            <person name="Culley D.E."/>
            <person name="Daum C."/>
            <person name="Ezra D."/>
            <person name="Gonzalez J.B."/>
            <person name="Henrissat B."/>
            <person name="Kuo A."/>
            <person name="Liang C."/>
            <person name="Lipzen A."/>
            <person name="Lutzoni F."/>
            <person name="Magnuson J."/>
            <person name="Mondo S."/>
            <person name="Nolan M."/>
            <person name="Ohm R."/>
            <person name="Pangilinan J."/>
            <person name="Park H.-J."/>
            <person name="Ramirez L."/>
            <person name="Alfaro M."/>
            <person name="Sun H."/>
            <person name="Tritt A."/>
            <person name="Yoshinaga Y."/>
            <person name="Zwiers L.-H."/>
            <person name="Turgeon B.G."/>
            <person name="Goodwin S.B."/>
            <person name="Spatafora J.W."/>
            <person name="Crous P.W."/>
            <person name="Grigoriev I.V."/>
        </authorList>
    </citation>
    <scope>NUCLEOTIDE SEQUENCE</scope>
    <source>
        <strain evidence="1">CBS 394.84</strain>
    </source>
</reference>
<evidence type="ECO:0000313" key="1">
    <source>
        <dbReference type="EMBL" id="KAF1851703.1"/>
    </source>
</evidence>
<sequence length="179" mass="19609">MISFCWRRRKRQVATIAAAAITMWIDGPLNLRPGPHACLGFCRAFYEADMSAAAIFWYGTPGNSGSGAVPDGRPFTACVVAGDSPALAAGLRTSLLAKLNRGPLKALLAPEDDLGIAVVATVARVQEKKWRRPRNYQGLVRARSWAEQAPFGDFQAWAWLRERRRQTRGAAEWIVVIGG</sequence>
<dbReference type="AlphaFoldDB" id="A0A9P4GS36"/>
<dbReference type="GeneID" id="63855470"/>
<keyword evidence="2" id="KW-1185">Reference proteome</keyword>
<proteinExistence type="predicted"/>
<comment type="caution">
    <text evidence="1">The sequence shown here is derived from an EMBL/GenBank/DDBJ whole genome shotgun (WGS) entry which is preliminary data.</text>
</comment>
<evidence type="ECO:0000313" key="2">
    <source>
        <dbReference type="Proteomes" id="UP000800039"/>
    </source>
</evidence>
<gene>
    <name evidence="1" type="ORF">K460DRAFT_424576</name>
</gene>
<protein>
    <submittedName>
        <fullName evidence="1">Uncharacterized protein</fullName>
    </submittedName>
</protein>
<organism evidence="1 2">
    <name type="scientific">Cucurbitaria berberidis CBS 394.84</name>
    <dbReference type="NCBI Taxonomy" id="1168544"/>
    <lineage>
        <taxon>Eukaryota</taxon>
        <taxon>Fungi</taxon>
        <taxon>Dikarya</taxon>
        <taxon>Ascomycota</taxon>
        <taxon>Pezizomycotina</taxon>
        <taxon>Dothideomycetes</taxon>
        <taxon>Pleosporomycetidae</taxon>
        <taxon>Pleosporales</taxon>
        <taxon>Pleosporineae</taxon>
        <taxon>Cucurbitariaceae</taxon>
        <taxon>Cucurbitaria</taxon>
    </lineage>
</organism>